<dbReference type="Proteomes" id="UP001172680">
    <property type="component" value="Unassembled WGS sequence"/>
</dbReference>
<gene>
    <name evidence="1" type="ORF">H2199_006135</name>
</gene>
<proteinExistence type="predicted"/>
<evidence type="ECO:0000313" key="1">
    <source>
        <dbReference type="EMBL" id="KAJ9639902.1"/>
    </source>
</evidence>
<organism evidence="1 2">
    <name type="scientific">Coniosporium tulheliwenetii</name>
    <dbReference type="NCBI Taxonomy" id="3383036"/>
    <lineage>
        <taxon>Eukaryota</taxon>
        <taxon>Fungi</taxon>
        <taxon>Dikarya</taxon>
        <taxon>Ascomycota</taxon>
        <taxon>Pezizomycotina</taxon>
        <taxon>Dothideomycetes</taxon>
        <taxon>Dothideomycetes incertae sedis</taxon>
        <taxon>Coniosporium</taxon>
    </lineage>
</organism>
<protein>
    <submittedName>
        <fullName evidence="1">Uncharacterized protein</fullName>
    </submittedName>
</protein>
<reference evidence="1" key="1">
    <citation type="submission" date="2022-10" db="EMBL/GenBank/DDBJ databases">
        <title>Culturing micro-colonial fungi from biological soil crusts in the Mojave desert and describing Neophaeococcomyces mojavensis, and introducing the new genera and species Taxawa tesnikishii.</title>
        <authorList>
            <person name="Kurbessoian T."/>
            <person name="Stajich J.E."/>
        </authorList>
    </citation>
    <scope>NUCLEOTIDE SEQUENCE</scope>
    <source>
        <strain evidence="1">JES_115</strain>
    </source>
</reference>
<keyword evidence="2" id="KW-1185">Reference proteome</keyword>
<sequence>MASEPVVVCGSKSIRWSPFFWGLMEALELQRDGETDSSLNAFKSLVSVTSLWLDLYRKEEFSQPVVRKWADNISHPLLSDIATRFLDFLENYSQYVIYLHSSIAIATVSSQMLRGLRPLNNIWILPPLLIIGVTMFFRPTPRSNAWMESFRGMLIDVLNMTRHRQASEHQDKVYALYGVLAALGLDLHLPKEKASFEEVYLDFTKQIINWQGSLAILREAGIPPAADGSRLSNTPSWVPDWRWSLDRVSLRRCRAANESPPDFRFSESGLEICTKGIFVDTLASVTANELNRDERCTADMLAPCGSITVLAGWVQRVRQLQGLVAELSPEDAIFEVLHSNTDFNRHDRNKLRDVFHKWYIVVTADYPALDEMHPEDLQIAINLANVEVVYRYHLRLLRSMAGRKLLITKGGRIGAGPWSMRMGDIVALIAGFGLPMLLRENGRQGYIVVGAAHIQGLMDGEAWPSKVGDLKEIVLV</sequence>
<evidence type="ECO:0000313" key="2">
    <source>
        <dbReference type="Proteomes" id="UP001172680"/>
    </source>
</evidence>
<dbReference type="EMBL" id="JAPDRP010000018">
    <property type="protein sequence ID" value="KAJ9639902.1"/>
    <property type="molecule type" value="Genomic_DNA"/>
</dbReference>
<accession>A0ACC2YX47</accession>
<comment type="caution">
    <text evidence="1">The sequence shown here is derived from an EMBL/GenBank/DDBJ whole genome shotgun (WGS) entry which is preliminary data.</text>
</comment>
<name>A0ACC2YX47_9PEZI</name>